<keyword evidence="2" id="KW-1185">Reference proteome</keyword>
<dbReference type="Proteomes" id="UP000007800">
    <property type="component" value="Unassembled WGS sequence"/>
</dbReference>
<proteinExistence type="predicted"/>
<dbReference type="EMBL" id="GG678319">
    <property type="protein sequence ID" value="EER09387.1"/>
    <property type="molecule type" value="Genomic_DNA"/>
</dbReference>
<gene>
    <name evidence="1" type="ORF">Pmar_PMAR010545</name>
</gene>
<accession>C5L1K6</accession>
<feature type="non-terminal residue" evidence="1">
    <location>
        <position position="1"/>
    </location>
</feature>
<name>C5L1K6_PERM5</name>
<evidence type="ECO:0000313" key="1">
    <source>
        <dbReference type="EMBL" id="EER09387.1"/>
    </source>
</evidence>
<reference evidence="1 2" key="1">
    <citation type="submission" date="2008-07" db="EMBL/GenBank/DDBJ databases">
        <authorList>
            <person name="El-Sayed N."/>
            <person name="Caler E."/>
            <person name="Inman J."/>
            <person name="Amedeo P."/>
            <person name="Hass B."/>
            <person name="Wortman J."/>
        </authorList>
    </citation>
    <scope>NUCLEOTIDE SEQUENCE [LARGE SCALE GENOMIC DNA]</scope>
    <source>
        <strain evidence="2">ATCC 50983 / TXsc</strain>
    </source>
</reference>
<protein>
    <submittedName>
        <fullName evidence="1">Uncharacterized protein</fullName>
    </submittedName>
</protein>
<dbReference type="InParanoid" id="C5L1K6"/>
<organism evidence="2">
    <name type="scientific">Perkinsus marinus (strain ATCC 50983 / TXsc)</name>
    <dbReference type="NCBI Taxonomy" id="423536"/>
    <lineage>
        <taxon>Eukaryota</taxon>
        <taxon>Sar</taxon>
        <taxon>Alveolata</taxon>
        <taxon>Perkinsozoa</taxon>
        <taxon>Perkinsea</taxon>
        <taxon>Perkinsida</taxon>
        <taxon>Perkinsidae</taxon>
        <taxon>Perkinsus</taxon>
    </lineage>
</organism>
<dbReference type="RefSeq" id="XP_002777571.1">
    <property type="nucleotide sequence ID" value="XM_002777525.1"/>
</dbReference>
<dbReference type="AlphaFoldDB" id="C5L1K6"/>
<sequence length="105" mass="10875">CGEEPVPTQAQDDDDMTGLRYETVHTSATEDGDTSFVSASVTAVCGTQIVLDSGTNTITAEVAEGDPPNVGYHGMFLVWRDSADGVFASVLPEGSADFCGSAPID</sequence>
<evidence type="ECO:0000313" key="2">
    <source>
        <dbReference type="Proteomes" id="UP000007800"/>
    </source>
</evidence>
<dbReference type="OMA" id="LRYETVH"/>
<dbReference type="GeneID" id="9052271"/>